<sequence length="99" mass="11623">PTTTWNLKPLCRFHHRIKTFTTWRDFTDTLGLAVFESPTGHFFVGNAFRGTNLFPGLIGLADKPPDHPARRKTDTIHRQRRRRADRAQQRWDDENPPPF</sequence>
<feature type="region of interest" description="Disordered" evidence="1">
    <location>
        <begin position="60"/>
        <end position="99"/>
    </location>
</feature>
<dbReference type="AlphaFoldDB" id="A0A7K3LV49"/>
<proteinExistence type="predicted"/>
<reference evidence="2 3" key="1">
    <citation type="submission" date="2020-01" db="EMBL/GenBank/DDBJ databases">
        <title>Investigation of new actinobacteria for the biodesulphurisation of diesel fuel.</title>
        <authorList>
            <person name="Athi Narayanan S.M."/>
        </authorList>
    </citation>
    <scope>NUCLEOTIDE SEQUENCE [LARGE SCALE GENOMIC DNA]</scope>
    <source>
        <strain evidence="2 3">213E</strain>
    </source>
</reference>
<feature type="non-terminal residue" evidence="2">
    <location>
        <position position="1"/>
    </location>
</feature>
<accession>A0A7K3LV49</accession>
<evidence type="ECO:0000256" key="1">
    <source>
        <dbReference type="SAM" id="MobiDB-lite"/>
    </source>
</evidence>
<gene>
    <name evidence="2" type="ORF">GYA93_21740</name>
</gene>
<dbReference type="EMBL" id="JAADZU010000103">
    <property type="protein sequence ID" value="NDK92165.1"/>
    <property type="molecule type" value="Genomic_DNA"/>
</dbReference>
<keyword evidence="2" id="KW-0540">Nuclease</keyword>
<protein>
    <submittedName>
        <fullName evidence="2">HNH endonuclease</fullName>
    </submittedName>
</protein>
<feature type="compositionally biased region" description="Basic and acidic residues" evidence="1">
    <location>
        <begin position="63"/>
        <end position="77"/>
    </location>
</feature>
<evidence type="ECO:0000313" key="2">
    <source>
        <dbReference type="EMBL" id="NDK92165.1"/>
    </source>
</evidence>
<organism evidence="2 3">
    <name type="scientific">Gordonia desulfuricans</name>
    <dbReference type="NCBI Taxonomy" id="89051"/>
    <lineage>
        <taxon>Bacteria</taxon>
        <taxon>Bacillati</taxon>
        <taxon>Actinomycetota</taxon>
        <taxon>Actinomycetes</taxon>
        <taxon>Mycobacteriales</taxon>
        <taxon>Gordoniaceae</taxon>
        <taxon>Gordonia</taxon>
    </lineage>
</organism>
<keyword evidence="2" id="KW-0255">Endonuclease</keyword>
<keyword evidence="3" id="KW-1185">Reference proteome</keyword>
<comment type="caution">
    <text evidence="2">The sequence shown here is derived from an EMBL/GenBank/DDBJ whole genome shotgun (WGS) entry which is preliminary data.</text>
</comment>
<name>A0A7K3LV49_9ACTN</name>
<keyword evidence="2" id="KW-0378">Hydrolase</keyword>
<dbReference type="Proteomes" id="UP000466307">
    <property type="component" value="Unassembled WGS sequence"/>
</dbReference>
<dbReference type="GO" id="GO:0004519">
    <property type="term" value="F:endonuclease activity"/>
    <property type="evidence" value="ECO:0007669"/>
    <property type="project" value="UniProtKB-KW"/>
</dbReference>
<evidence type="ECO:0000313" key="3">
    <source>
        <dbReference type="Proteomes" id="UP000466307"/>
    </source>
</evidence>